<reference evidence="1 2" key="1">
    <citation type="submission" date="2019-06" db="EMBL/GenBank/DDBJ databases">
        <title>Genome Sequence of the Brown Rot Fungal Pathogen Monilinia fructicola.</title>
        <authorList>
            <person name="De Miccolis Angelini R.M."/>
            <person name="Landi L."/>
            <person name="Abate D."/>
            <person name="Pollastro S."/>
            <person name="Romanazzi G."/>
            <person name="Faretra F."/>
        </authorList>
    </citation>
    <scope>NUCLEOTIDE SEQUENCE [LARGE SCALE GENOMIC DNA]</scope>
    <source>
        <strain evidence="1 2">Mfrc123</strain>
    </source>
</reference>
<organism evidence="1 2">
    <name type="scientific">Monilinia fructicola</name>
    <name type="common">Brown rot fungus</name>
    <name type="synonym">Ciboria fructicola</name>
    <dbReference type="NCBI Taxonomy" id="38448"/>
    <lineage>
        <taxon>Eukaryota</taxon>
        <taxon>Fungi</taxon>
        <taxon>Dikarya</taxon>
        <taxon>Ascomycota</taxon>
        <taxon>Pezizomycotina</taxon>
        <taxon>Leotiomycetes</taxon>
        <taxon>Helotiales</taxon>
        <taxon>Sclerotiniaceae</taxon>
        <taxon>Monilinia</taxon>
    </lineage>
</organism>
<accession>A0A5M9JNJ8</accession>
<name>A0A5M9JNJ8_MONFR</name>
<proteinExistence type="predicted"/>
<dbReference type="AlphaFoldDB" id="A0A5M9JNJ8"/>
<sequence>MARMSTAQTMRLDGVVQAAIERRLRMSPLFAPVPELEGIVVELRAQREDDGELAVAQHLQGGRADDFVDVGHEDDVAFGGFLLVREVREDLREHGVALELLLDPGVLFVFPGAW</sequence>
<evidence type="ECO:0000313" key="2">
    <source>
        <dbReference type="Proteomes" id="UP000322873"/>
    </source>
</evidence>
<dbReference type="Proteomes" id="UP000322873">
    <property type="component" value="Unassembled WGS sequence"/>
</dbReference>
<dbReference type="EMBL" id="VICG01000007">
    <property type="protein sequence ID" value="KAA8569983.1"/>
    <property type="molecule type" value="Genomic_DNA"/>
</dbReference>
<protein>
    <submittedName>
        <fullName evidence="1">Uncharacterized protein</fullName>
    </submittedName>
</protein>
<gene>
    <name evidence="1" type="ORF">EYC84_002321</name>
</gene>
<evidence type="ECO:0000313" key="1">
    <source>
        <dbReference type="EMBL" id="KAA8569983.1"/>
    </source>
</evidence>
<comment type="caution">
    <text evidence="1">The sequence shown here is derived from an EMBL/GenBank/DDBJ whole genome shotgun (WGS) entry which is preliminary data.</text>
</comment>
<keyword evidence="2" id="KW-1185">Reference proteome</keyword>